<dbReference type="EMBL" id="BOSL01000005">
    <property type="protein sequence ID" value="GIP52931.1"/>
    <property type="molecule type" value="Genomic_DNA"/>
</dbReference>
<dbReference type="Proteomes" id="UP000679992">
    <property type="component" value="Unassembled WGS sequence"/>
</dbReference>
<protein>
    <recommendedName>
        <fullName evidence="3">DUF4944 domain-containing protein</fullName>
    </recommendedName>
</protein>
<evidence type="ECO:0000313" key="2">
    <source>
        <dbReference type="Proteomes" id="UP000679992"/>
    </source>
</evidence>
<evidence type="ECO:0008006" key="3">
    <source>
        <dbReference type="Google" id="ProtNLM"/>
    </source>
</evidence>
<reference evidence="1 2" key="1">
    <citation type="submission" date="2021-03" db="EMBL/GenBank/DDBJ databases">
        <title>Antimicrobial resistance genes in bacteria isolated from Japanese honey, and their potential for conferring macrolide and lincosamide resistance in the American foulbrood pathogen Paenibacillus larvae.</title>
        <authorList>
            <person name="Okamoto M."/>
            <person name="Kumagai M."/>
            <person name="Kanamori H."/>
            <person name="Takamatsu D."/>
        </authorList>
    </citation>
    <scope>NUCLEOTIDE SEQUENCE [LARGE SCALE GENOMIC DNA]</scope>
    <source>
        <strain evidence="1 2">J42TS3</strain>
    </source>
</reference>
<sequence>MVLIILIVILSFFLTLSQKQKDEPSSYTPNPGGHWVNKGTEYNEKWEWWEPEHNRILLYVSVLNNDVDEGYIIVVDEQLHQSGIEYVDCEGKREAEIAVSLYNAYYSVLGIVTVTDLVGINHNKDMNGGLK</sequence>
<proteinExistence type="predicted"/>
<keyword evidence="2" id="KW-1185">Reference proteome</keyword>
<evidence type="ECO:0000313" key="1">
    <source>
        <dbReference type="EMBL" id="GIP52931.1"/>
    </source>
</evidence>
<accession>A0ABQ4MAB9</accession>
<comment type="caution">
    <text evidence="1">The sequence shown here is derived from an EMBL/GenBank/DDBJ whole genome shotgun (WGS) entry which is preliminary data.</text>
</comment>
<gene>
    <name evidence="1" type="ORF">J42TS3_19660</name>
</gene>
<name>A0ABQ4MAB9_9BACL</name>
<organism evidence="1 2">
    <name type="scientific">Paenibacillus vini</name>
    <dbReference type="NCBI Taxonomy" id="1476024"/>
    <lineage>
        <taxon>Bacteria</taxon>
        <taxon>Bacillati</taxon>
        <taxon>Bacillota</taxon>
        <taxon>Bacilli</taxon>
        <taxon>Bacillales</taxon>
        <taxon>Paenibacillaceae</taxon>
        <taxon>Paenibacillus</taxon>
    </lineage>
</organism>